<evidence type="ECO:0000256" key="14">
    <source>
        <dbReference type="SAM" id="MobiDB-lite"/>
    </source>
</evidence>
<dbReference type="Gene3D" id="6.10.250.2080">
    <property type="match status" value="1"/>
</dbReference>
<keyword evidence="15" id="KW-0282">Flagellum</keyword>
<evidence type="ECO:0000256" key="12">
    <source>
        <dbReference type="ARBA" id="ARBA00025078"/>
    </source>
</evidence>
<name>A0A2Z6G9Q5_9PROT</name>
<dbReference type="Gene3D" id="3.40.1690.10">
    <property type="entry name" value="secretion proteins EscU"/>
    <property type="match status" value="1"/>
</dbReference>
<keyword evidence="9 13" id="KW-1133">Transmembrane helix</keyword>
<dbReference type="PRINTS" id="PR00950">
    <property type="entry name" value="TYPE3IMSPROT"/>
</dbReference>
<dbReference type="SUPFAM" id="SSF160544">
    <property type="entry name" value="EscU C-terminal domain-like"/>
    <property type="match status" value="1"/>
</dbReference>
<comment type="similarity">
    <text evidence="2 13">Belongs to the type III secretion exporter family.</text>
</comment>
<keyword evidence="10 13" id="KW-0472">Membrane</keyword>
<dbReference type="Proteomes" id="UP000033070">
    <property type="component" value="Chromosome"/>
</dbReference>
<dbReference type="InterPro" id="IPR029025">
    <property type="entry name" value="T3SS_substrate_exporter_C"/>
</dbReference>
<evidence type="ECO:0000256" key="5">
    <source>
        <dbReference type="ARBA" id="ARBA00022475"/>
    </source>
</evidence>
<dbReference type="PANTHER" id="PTHR30531">
    <property type="entry name" value="FLAGELLAR BIOSYNTHETIC PROTEIN FLHB"/>
    <property type="match status" value="1"/>
</dbReference>
<feature type="region of interest" description="Disordered" evidence="14">
    <location>
        <begin position="364"/>
        <end position="383"/>
    </location>
</feature>
<evidence type="ECO:0000256" key="10">
    <source>
        <dbReference type="ARBA" id="ARBA00023136"/>
    </source>
</evidence>
<keyword evidence="16" id="KW-1185">Reference proteome</keyword>
<dbReference type="FunFam" id="3.40.1690.10:FF:000001">
    <property type="entry name" value="Flagellar biosynthetic protein FlhB"/>
    <property type="match status" value="1"/>
</dbReference>
<dbReference type="AlphaFoldDB" id="A0A2Z6G9Q5"/>
<dbReference type="GO" id="GO:0009306">
    <property type="term" value="P:protein secretion"/>
    <property type="evidence" value="ECO:0007669"/>
    <property type="project" value="InterPro"/>
</dbReference>
<keyword evidence="7 13" id="KW-1005">Bacterial flagellum biogenesis</keyword>
<proteinExistence type="inferred from homology"/>
<evidence type="ECO:0000256" key="1">
    <source>
        <dbReference type="ARBA" id="ARBA00004651"/>
    </source>
</evidence>
<keyword evidence="15" id="KW-0969">Cilium</keyword>
<keyword evidence="15" id="KW-0966">Cell projection</keyword>
<dbReference type="GO" id="GO:0044780">
    <property type="term" value="P:bacterial-type flagellum assembly"/>
    <property type="evidence" value="ECO:0007669"/>
    <property type="project" value="InterPro"/>
</dbReference>
<sequence length="383" mass="42264">MAEDSDLEKTESPSERRLEQAREEGQLARSRELNTFAVMMAGGAGLWLMGSSLNTSMVKLLHDGLSVTPELAFKPELLLPHLFDLATSALLAFAPLLLLLLVVALFAPMLLDGWVFSTKALQPNFSRMNPFSGIARMFSSHGLIELGKALAKALLIGGIATWVIWKNREVYLLLSTEAPKVAIPHLATMMWSCFLAIMGALAIIAMIDVPFQLYEHHKKLKMTKEEVRQEAKESEGNPEVKGRIRSMQREMARRRMMAAIPTADVVVTNPTHFSVALKYSEKGMRAPIVVAKGTHLMAARIREVATEHNIPILEAPPLARALYKHCELEQSIPEALYNAVAQVLAYVYQLRNYKKLGGAAPELPHELPVPDGMDPGALDNSPA</sequence>
<evidence type="ECO:0000256" key="11">
    <source>
        <dbReference type="ARBA" id="ARBA00023225"/>
    </source>
</evidence>
<comment type="function">
    <text evidence="12 13">Required for formation of the rod structure in the basal body of the flagellar apparatus. Together with FliI and FliH, may constitute the export apparatus of flagellin.</text>
</comment>
<protein>
    <recommendedName>
        <fullName evidence="3 13">Flagellar biosynthetic protein FlhB</fullName>
    </recommendedName>
</protein>
<dbReference type="NCBIfam" id="TIGR00328">
    <property type="entry name" value="flhB"/>
    <property type="match status" value="1"/>
</dbReference>
<organism evidence="15 16">
    <name type="scientific">Ferriphaselus amnicola</name>
    <dbReference type="NCBI Taxonomy" id="1188319"/>
    <lineage>
        <taxon>Bacteria</taxon>
        <taxon>Pseudomonadati</taxon>
        <taxon>Pseudomonadota</taxon>
        <taxon>Betaproteobacteria</taxon>
        <taxon>Nitrosomonadales</taxon>
        <taxon>Gallionellaceae</taxon>
        <taxon>Ferriphaselus</taxon>
    </lineage>
</organism>
<dbReference type="EMBL" id="AP018738">
    <property type="protein sequence ID" value="BBE50217.1"/>
    <property type="molecule type" value="Genomic_DNA"/>
</dbReference>
<dbReference type="InterPro" id="IPR006135">
    <property type="entry name" value="T3SS_substrate_exporter"/>
</dbReference>
<feature type="transmembrane region" description="Helical" evidence="13">
    <location>
        <begin position="189"/>
        <end position="214"/>
    </location>
</feature>
<evidence type="ECO:0000256" key="4">
    <source>
        <dbReference type="ARBA" id="ARBA00022448"/>
    </source>
</evidence>
<dbReference type="Pfam" id="PF01312">
    <property type="entry name" value="Bac_export_2"/>
    <property type="match status" value="1"/>
</dbReference>
<feature type="transmembrane region" description="Helical" evidence="13">
    <location>
        <begin position="33"/>
        <end position="50"/>
    </location>
</feature>
<accession>A0A2Z6G9Q5</accession>
<feature type="transmembrane region" description="Helical" evidence="13">
    <location>
        <begin position="85"/>
        <end position="111"/>
    </location>
</feature>
<evidence type="ECO:0000256" key="9">
    <source>
        <dbReference type="ARBA" id="ARBA00022989"/>
    </source>
</evidence>
<feature type="region of interest" description="Disordered" evidence="14">
    <location>
        <begin position="1"/>
        <end position="26"/>
    </location>
</feature>
<dbReference type="PANTHER" id="PTHR30531:SF12">
    <property type="entry name" value="FLAGELLAR BIOSYNTHETIC PROTEIN FLHB"/>
    <property type="match status" value="1"/>
</dbReference>
<keyword evidence="11 13" id="KW-1006">Bacterial flagellum protein export</keyword>
<keyword evidence="5 13" id="KW-1003">Cell membrane</keyword>
<gene>
    <name evidence="13" type="primary">flhB</name>
    <name evidence="15" type="ORF">OYT1_ch0650</name>
</gene>
<dbReference type="KEGG" id="fam:OYT1_ch0650"/>
<evidence type="ECO:0000256" key="13">
    <source>
        <dbReference type="RuleBase" id="RU364091"/>
    </source>
</evidence>
<evidence type="ECO:0000313" key="16">
    <source>
        <dbReference type="Proteomes" id="UP000033070"/>
    </source>
</evidence>
<feature type="compositionally biased region" description="Basic and acidic residues" evidence="14">
    <location>
        <begin position="7"/>
        <end position="26"/>
    </location>
</feature>
<dbReference type="GO" id="GO:0005886">
    <property type="term" value="C:plasma membrane"/>
    <property type="evidence" value="ECO:0007669"/>
    <property type="project" value="UniProtKB-SubCell"/>
</dbReference>
<dbReference type="OrthoDB" id="9807950at2"/>
<keyword evidence="6 13" id="KW-0812">Transmembrane</keyword>
<feature type="transmembrane region" description="Helical" evidence="13">
    <location>
        <begin position="146"/>
        <end position="165"/>
    </location>
</feature>
<dbReference type="RefSeq" id="WP_062625377.1">
    <property type="nucleotide sequence ID" value="NZ_AP018738.1"/>
</dbReference>
<dbReference type="InterPro" id="IPR006136">
    <property type="entry name" value="FlhB"/>
</dbReference>
<evidence type="ECO:0000256" key="2">
    <source>
        <dbReference type="ARBA" id="ARBA00010690"/>
    </source>
</evidence>
<evidence type="ECO:0000313" key="15">
    <source>
        <dbReference type="EMBL" id="BBE50217.1"/>
    </source>
</evidence>
<evidence type="ECO:0000256" key="8">
    <source>
        <dbReference type="ARBA" id="ARBA00022927"/>
    </source>
</evidence>
<keyword evidence="4 13" id="KW-0813">Transport</keyword>
<dbReference type="STRING" id="1188319.OYT1_00102"/>
<evidence type="ECO:0000256" key="6">
    <source>
        <dbReference type="ARBA" id="ARBA00022692"/>
    </source>
</evidence>
<keyword evidence="8 13" id="KW-0653">Protein transport</keyword>
<evidence type="ECO:0000256" key="3">
    <source>
        <dbReference type="ARBA" id="ARBA00021622"/>
    </source>
</evidence>
<reference evidence="15 16" key="1">
    <citation type="submission" date="2018-06" db="EMBL/GenBank/DDBJ databases">
        <title>OYT1 Genome Sequencing.</title>
        <authorList>
            <person name="Kato S."/>
            <person name="Itoh T."/>
            <person name="Ohkuma M."/>
        </authorList>
    </citation>
    <scope>NUCLEOTIDE SEQUENCE [LARGE SCALE GENOMIC DNA]</scope>
    <source>
        <strain evidence="15 16">OYT1</strain>
    </source>
</reference>
<comment type="subcellular location">
    <subcellularLocation>
        <location evidence="1">Cell membrane</location>
        <topology evidence="1">Multi-pass membrane protein</topology>
    </subcellularLocation>
</comment>
<evidence type="ECO:0000256" key="7">
    <source>
        <dbReference type="ARBA" id="ARBA00022795"/>
    </source>
</evidence>